<dbReference type="InterPro" id="IPR051683">
    <property type="entry name" value="Enoyl-CoA_Hydratase/Isomerase"/>
</dbReference>
<sequence length="260" mass="27777">MTDIELEIAGRVARITINRPDRHNALDIAMIDAFHAALDKVAVDKSARVLEIRARGESFCAGADINWMRRMAEYDAASNIADAKRLAGLFEKIAFLPLPTVVAVNGPAYGGGIGIVAACDFAIAVPQADFVLSEVKLGLIPAVISPHIIRAIGPHAAKRLFLSGRKFDAAEAERLGLLAEIVAPEKLDEAVNALTRQLLDNAPEAMAAAKELVQFVASKPLGPDVIAGTADRIAARRASAEGKEGLTAFLEKRTPAWRKE</sequence>
<organism evidence="2 3">
    <name type="scientific">Dongia rigui</name>
    <dbReference type="NCBI Taxonomy" id="940149"/>
    <lineage>
        <taxon>Bacteria</taxon>
        <taxon>Pseudomonadati</taxon>
        <taxon>Pseudomonadota</taxon>
        <taxon>Alphaproteobacteria</taxon>
        <taxon>Rhodospirillales</taxon>
        <taxon>Dongiaceae</taxon>
        <taxon>Dongia</taxon>
    </lineage>
</organism>
<dbReference type="SUPFAM" id="SSF52096">
    <property type="entry name" value="ClpP/crotonase"/>
    <property type="match status" value="1"/>
</dbReference>
<protein>
    <submittedName>
        <fullName evidence="2">Enoyl-CoA hydratase-related protein</fullName>
    </submittedName>
</protein>
<dbReference type="PANTHER" id="PTHR42964:SF1">
    <property type="entry name" value="POLYKETIDE BIOSYNTHESIS ENOYL-COA HYDRATASE PKSH-RELATED"/>
    <property type="match status" value="1"/>
</dbReference>
<proteinExistence type="inferred from homology"/>
<dbReference type="CDD" id="cd06558">
    <property type="entry name" value="crotonase-like"/>
    <property type="match status" value="1"/>
</dbReference>
<comment type="caution">
    <text evidence="2">The sequence shown here is derived from an EMBL/GenBank/DDBJ whole genome shotgun (WGS) entry which is preliminary data.</text>
</comment>
<name>A0ABU5DUQ9_9PROT</name>
<evidence type="ECO:0000256" key="1">
    <source>
        <dbReference type="ARBA" id="ARBA00005254"/>
    </source>
</evidence>
<accession>A0ABU5DUQ9</accession>
<dbReference type="InterPro" id="IPR014748">
    <property type="entry name" value="Enoyl-CoA_hydra_C"/>
</dbReference>
<evidence type="ECO:0000313" key="3">
    <source>
        <dbReference type="Proteomes" id="UP001271769"/>
    </source>
</evidence>
<gene>
    <name evidence="2" type="ORF">SMD31_03820</name>
</gene>
<dbReference type="InterPro" id="IPR029045">
    <property type="entry name" value="ClpP/crotonase-like_dom_sf"/>
</dbReference>
<dbReference type="InterPro" id="IPR001753">
    <property type="entry name" value="Enoyl-CoA_hydra/iso"/>
</dbReference>
<reference evidence="2 3" key="1">
    <citation type="journal article" date="2013" name="Antonie Van Leeuwenhoek">
        <title>Dongia rigui sp. nov., isolated from freshwater of a large wetland in Korea.</title>
        <authorList>
            <person name="Baik K.S."/>
            <person name="Hwang Y.M."/>
            <person name="Choi J.S."/>
            <person name="Kwon J."/>
            <person name="Seong C.N."/>
        </authorList>
    </citation>
    <scope>NUCLEOTIDE SEQUENCE [LARGE SCALE GENOMIC DNA]</scope>
    <source>
        <strain evidence="2 3">04SU4-P</strain>
    </source>
</reference>
<dbReference type="Pfam" id="PF00378">
    <property type="entry name" value="ECH_1"/>
    <property type="match status" value="1"/>
</dbReference>
<comment type="similarity">
    <text evidence="1">Belongs to the enoyl-CoA hydratase/isomerase family.</text>
</comment>
<dbReference type="Proteomes" id="UP001271769">
    <property type="component" value="Unassembled WGS sequence"/>
</dbReference>
<dbReference type="RefSeq" id="WP_320499398.1">
    <property type="nucleotide sequence ID" value="NZ_JAXCLX010000001.1"/>
</dbReference>
<evidence type="ECO:0000313" key="2">
    <source>
        <dbReference type="EMBL" id="MDY0871029.1"/>
    </source>
</evidence>
<dbReference type="EMBL" id="JAXCLX010000001">
    <property type="protein sequence ID" value="MDY0871029.1"/>
    <property type="molecule type" value="Genomic_DNA"/>
</dbReference>
<dbReference type="Gene3D" id="1.10.12.10">
    <property type="entry name" value="Lyase 2-enoyl-coa Hydratase, Chain A, domain 2"/>
    <property type="match status" value="1"/>
</dbReference>
<keyword evidence="3" id="KW-1185">Reference proteome</keyword>
<dbReference type="Gene3D" id="3.90.226.10">
    <property type="entry name" value="2-enoyl-CoA Hydratase, Chain A, domain 1"/>
    <property type="match status" value="1"/>
</dbReference>
<dbReference type="PANTHER" id="PTHR42964">
    <property type="entry name" value="ENOYL-COA HYDRATASE"/>
    <property type="match status" value="1"/>
</dbReference>